<keyword evidence="1" id="KW-0732">Signal</keyword>
<name>A0A128FJ29_9GAMM</name>
<organism evidence="2 3">
    <name type="scientific">Grimontia marina</name>
    <dbReference type="NCBI Taxonomy" id="646534"/>
    <lineage>
        <taxon>Bacteria</taxon>
        <taxon>Pseudomonadati</taxon>
        <taxon>Pseudomonadota</taxon>
        <taxon>Gammaproteobacteria</taxon>
        <taxon>Vibrionales</taxon>
        <taxon>Vibrionaceae</taxon>
        <taxon>Grimontia</taxon>
    </lineage>
</organism>
<dbReference type="InterPro" id="IPR028208">
    <property type="entry name" value="Effector_pro_NleD-like"/>
</dbReference>
<dbReference type="Gene3D" id="3.90.1240.10">
    <property type="entry name" value="Metalloproteases ('zincins'), catalytic domain like"/>
    <property type="match status" value="1"/>
</dbReference>
<dbReference type="AlphaFoldDB" id="A0A128FJ29"/>
<protein>
    <submittedName>
        <fullName evidence="2">Uncharacterized protein</fullName>
    </submittedName>
</protein>
<dbReference type="Pfam" id="PF14891">
    <property type="entry name" value="Peptidase_M91"/>
    <property type="match status" value="1"/>
</dbReference>
<sequence>MKILVKIVPIGFIFSTLVGSAFAGGGADMGEFYAAPDGVKVIYGYNSSQYGNLYRVSTNLYVQTKDDAYLEDIKLLIQRLKMSPTGREVLRQIAAYTPVNAPEDIVEPLIEHLQGVDTTRVNVVTVIREPESAGRLFETIPSNFVDSQKSVLVYPRQFNGKGVSNTVFFSTKEVVNIPGTDKPFDQAVALGHELIHARDYASGAMPQGSVLLRHRHPETGQVTEYSIDNAEYQTTGISHYNNAESGRDAETAISAIRSDVVMRREDMYFRWISSGQNKPKAYLKNEKVFSEFHLADDLGAYKRNTYWPAGQYQYHPYTVEVRPAAAGSLSPKWDTLEGKQAHTEVRRALNQSLSEGKETAIVLVDATEQRLSQSLQNSPALTRRGLGNQSAILSYAAKNNIKVVNAYSSENETPLASLKKKKRSRMYRAMSGQSESSNGYKEVQFSVDNQSLLSQELEGQDTVLVMAYSDGQMTTNIVDNLSDDLNRQVLVSRHSNLDYQPSNLNAEESAAWLNLREKRNVKMLGSGSRSRFNICSIQ</sequence>
<accession>A0A128FJ29</accession>
<evidence type="ECO:0000313" key="3">
    <source>
        <dbReference type="Proteomes" id="UP000073601"/>
    </source>
</evidence>
<proteinExistence type="predicted"/>
<feature type="chain" id="PRO_5007282511" evidence="1">
    <location>
        <begin position="24"/>
        <end position="538"/>
    </location>
</feature>
<evidence type="ECO:0000256" key="1">
    <source>
        <dbReference type="SAM" id="SignalP"/>
    </source>
</evidence>
<evidence type="ECO:0000313" key="2">
    <source>
        <dbReference type="EMBL" id="CZF86788.1"/>
    </source>
</evidence>
<keyword evidence="3" id="KW-1185">Reference proteome</keyword>
<dbReference type="EMBL" id="FIZY01000082">
    <property type="protein sequence ID" value="CZF86788.1"/>
    <property type="molecule type" value="Genomic_DNA"/>
</dbReference>
<gene>
    <name evidence="2" type="ORF">GMA8713_04827</name>
</gene>
<dbReference type="RefSeq" id="WP_062714954.1">
    <property type="nucleotide sequence ID" value="NZ_CAWRCI010000082.1"/>
</dbReference>
<dbReference type="Proteomes" id="UP000073601">
    <property type="component" value="Unassembled WGS sequence"/>
</dbReference>
<feature type="signal peptide" evidence="1">
    <location>
        <begin position="1"/>
        <end position="23"/>
    </location>
</feature>
<reference evidence="3" key="1">
    <citation type="submission" date="2016-02" db="EMBL/GenBank/DDBJ databases">
        <authorList>
            <person name="Rodrigo-Torres Lidia"/>
            <person name="Arahal R.David."/>
        </authorList>
    </citation>
    <scope>NUCLEOTIDE SEQUENCE [LARGE SCALE GENOMIC DNA]</scope>
    <source>
        <strain evidence="3">CECT 8713</strain>
    </source>
</reference>
<dbReference type="OrthoDB" id="5822147at2"/>